<evidence type="ECO:0000313" key="1">
    <source>
        <dbReference type="EMBL" id="RAI78389.1"/>
    </source>
</evidence>
<dbReference type="EMBL" id="QLII01000001">
    <property type="protein sequence ID" value="RAI78389.1"/>
    <property type="molecule type" value="Genomic_DNA"/>
</dbReference>
<organism evidence="1 2">
    <name type="scientific">Spirosoma telluris</name>
    <dbReference type="NCBI Taxonomy" id="2183553"/>
    <lineage>
        <taxon>Bacteria</taxon>
        <taxon>Pseudomonadati</taxon>
        <taxon>Bacteroidota</taxon>
        <taxon>Cytophagia</taxon>
        <taxon>Cytophagales</taxon>
        <taxon>Cytophagaceae</taxon>
        <taxon>Spirosoma</taxon>
    </lineage>
</organism>
<evidence type="ECO:0000313" key="2">
    <source>
        <dbReference type="Proteomes" id="UP000249016"/>
    </source>
</evidence>
<proteinExistence type="predicted"/>
<protein>
    <submittedName>
        <fullName evidence="1">Uncharacterized protein</fullName>
    </submittedName>
</protein>
<reference evidence="1 2" key="1">
    <citation type="submission" date="2018-06" db="EMBL/GenBank/DDBJ databases">
        <title>Spirosoma sp. HMF3257 Genome sequencing and assembly.</title>
        <authorList>
            <person name="Kang H."/>
            <person name="Cha I."/>
            <person name="Kim H."/>
            <person name="Kang J."/>
            <person name="Joh K."/>
        </authorList>
    </citation>
    <scope>NUCLEOTIDE SEQUENCE [LARGE SCALE GENOMIC DNA]</scope>
    <source>
        <strain evidence="1 2">HMF3257</strain>
    </source>
</reference>
<accession>A0A327NVF3</accession>
<keyword evidence="2" id="KW-1185">Reference proteome</keyword>
<sequence>MNRRIHPDDFDTSPYKELIQMLVLHWVHAELPAERMSYVDYTMAINTLLLTTQSSDRTTVIVRAVLTQAIALHKTSFWVEQELKFEGMIDGADRNDFLLLELSQATAVDDTLLDTYNERINRFTANSE</sequence>
<comment type="caution">
    <text evidence="1">The sequence shown here is derived from an EMBL/GenBank/DDBJ whole genome shotgun (WGS) entry which is preliminary data.</text>
</comment>
<gene>
    <name evidence="1" type="ORF">HMF3257_08655</name>
</gene>
<name>A0A327NVF3_9BACT</name>
<dbReference type="AlphaFoldDB" id="A0A327NVF3"/>
<dbReference type="Proteomes" id="UP000249016">
    <property type="component" value="Unassembled WGS sequence"/>
</dbReference>